<dbReference type="Pfam" id="PF13411">
    <property type="entry name" value="MerR_1"/>
    <property type="match status" value="1"/>
</dbReference>
<reference evidence="5" key="1">
    <citation type="journal article" date="2019" name="Int. J. Syst. Evol. Microbiol.">
        <title>The Global Catalogue of Microorganisms (GCM) 10K type strain sequencing project: providing services to taxonomists for standard genome sequencing and annotation.</title>
        <authorList>
            <consortium name="The Broad Institute Genomics Platform"/>
            <consortium name="The Broad Institute Genome Sequencing Center for Infectious Disease"/>
            <person name="Wu L."/>
            <person name="Ma J."/>
        </authorList>
    </citation>
    <scope>NUCLEOTIDE SEQUENCE [LARGE SCALE GENOMIC DNA]</scope>
    <source>
        <strain evidence="5">JCM 17137</strain>
    </source>
</reference>
<gene>
    <name evidence="4" type="ORF">GCM10022402_26020</name>
</gene>
<dbReference type="InterPro" id="IPR000551">
    <property type="entry name" value="MerR-type_HTH_dom"/>
</dbReference>
<feature type="region of interest" description="Disordered" evidence="2">
    <location>
        <begin position="203"/>
        <end position="223"/>
    </location>
</feature>
<evidence type="ECO:0000259" key="3">
    <source>
        <dbReference type="PROSITE" id="PS50937"/>
    </source>
</evidence>
<dbReference type="RefSeq" id="WP_344971380.1">
    <property type="nucleotide sequence ID" value="NZ_BAABDD010000010.1"/>
</dbReference>
<dbReference type="EMBL" id="BAABDD010000010">
    <property type="protein sequence ID" value="GAA3745180.1"/>
    <property type="molecule type" value="Genomic_DNA"/>
</dbReference>
<dbReference type="Proteomes" id="UP001500908">
    <property type="component" value="Unassembled WGS sequence"/>
</dbReference>
<proteinExistence type="predicted"/>
<keyword evidence="1" id="KW-0238">DNA-binding</keyword>
<dbReference type="InterPro" id="IPR009061">
    <property type="entry name" value="DNA-bd_dom_put_sf"/>
</dbReference>
<dbReference type="CDD" id="cd04780">
    <property type="entry name" value="HTH_MerR-like_sg5"/>
    <property type="match status" value="1"/>
</dbReference>
<dbReference type="PANTHER" id="PTHR30204">
    <property type="entry name" value="REDOX-CYCLING DRUG-SENSING TRANSCRIPTIONAL ACTIVATOR SOXR"/>
    <property type="match status" value="1"/>
</dbReference>
<dbReference type="SUPFAM" id="SSF46955">
    <property type="entry name" value="Putative DNA-binding domain"/>
    <property type="match status" value="1"/>
</dbReference>
<name>A0ABP7FRB1_9ACTN</name>
<sequence>MKISELSQHSGVPVATIKYYLREGLLPKGEATAATQASYSQRHLQRLRLIRALSEVGALPLARIRDILDAVDDEEISLHKLFGLALYEIGPTVAVPEEDPTWDRAQRVSEELLEELGWQVTPHAPSRHRLTQALATIDRLGLSVERRVLHEYADLARAAAVRDLEWIDPEDSREHAVEFGIAMTVLLEQALLALHRLAQEDVSAQRFGPPAPHAPDDPPADTS</sequence>
<protein>
    <submittedName>
        <fullName evidence="4">MerR family transcriptional regulator</fullName>
    </submittedName>
</protein>
<comment type="caution">
    <text evidence="4">The sequence shown here is derived from an EMBL/GenBank/DDBJ whole genome shotgun (WGS) entry which is preliminary data.</text>
</comment>
<evidence type="ECO:0000256" key="1">
    <source>
        <dbReference type="ARBA" id="ARBA00023125"/>
    </source>
</evidence>
<evidence type="ECO:0000256" key="2">
    <source>
        <dbReference type="SAM" id="MobiDB-lite"/>
    </source>
</evidence>
<dbReference type="SMART" id="SM00422">
    <property type="entry name" value="HTH_MERR"/>
    <property type="match status" value="1"/>
</dbReference>
<feature type="domain" description="HTH merR-type" evidence="3">
    <location>
        <begin position="1"/>
        <end position="70"/>
    </location>
</feature>
<organism evidence="4 5">
    <name type="scientific">Salinactinospora qingdaonensis</name>
    <dbReference type="NCBI Taxonomy" id="702744"/>
    <lineage>
        <taxon>Bacteria</taxon>
        <taxon>Bacillati</taxon>
        <taxon>Actinomycetota</taxon>
        <taxon>Actinomycetes</taxon>
        <taxon>Streptosporangiales</taxon>
        <taxon>Nocardiopsidaceae</taxon>
        <taxon>Salinactinospora</taxon>
    </lineage>
</organism>
<evidence type="ECO:0000313" key="5">
    <source>
        <dbReference type="Proteomes" id="UP001500908"/>
    </source>
</evidence>
<dbReference type="InterPro" id="IPR047057">
    <property type="entry name" value="MerR_fam"/>
</dbReference>
<dbReference type="PRINTS" id="PR00040">
    <property type="entry name" value="HTHMERR"/>
</dbReference>
<evidence type="ECO:0000313" key="4">
    <source>
        <dbReference type="EMBL" id="GAA3745180.1"/>
    </source>
</evidence>
<keyword evidence="5" id="KW-1185">Reference proteome</keyword>
<dbReference type="PANTHER" id="PTHR30204:SF98">
    <property type="entry name" value="HTH-TYPE TRANSCRIPTIONAL REGULATOR ADHR"/>
    <property type="match status" value="1"/>
</dbReference>
<accession>A0ABP7FRB1</accession>
<dbReference type="Gene3D" id="1.10.1660.10">
    <property type="match status" value="1"/>
</dbReference>
<dbReference type="PROSITE" id="PS50937">
    <property type="entry name" value="HTH_MERR_2"/>
    <property type="match status" value="1"/>
</dbReference>